<accession>A0A6S7LIZ4</accession>
<sequence length="337" mass="38381">MGMNTAKRNVLKVTGRSFWDRLECEIRLHMEKQEKPPLTWLNPCSNVCIDGNYESAISIRVSDIHEFTSISNKETKENISNSIGNPKHLSDTVAFAMNEMATLSQVRRRVNKELVRNAKAYKIPKRILGKDLCNAIEYACGLIEDIPANSDEAEINDDEQNMCKLPENKMEELRLLLGNIDASVGKYPCNTLQDPMHDDLDQRLPIDELSPNTKFMYDLRSPKGKRNYEKGLIDGLKIAKQRQRQDDEQRVSECDDTSSAPSCSTAVDTHVKRPRRQLRFADGTIGVVNIECNSVKNNTDTDTVDDLCVLCHRKWPPNMKGMTASWVQCNSCNKWFH</sequence>
<feature type="non-terminal residue" evidence="1">
    <location>
        <position position="337"/>
    </location>
</feature>
<protein>
    <submittedName>
        <fullName evidence="1">Uncharacterized protein</fullName>
    </submittedName>
</protein>
<evidence type="ECO:0000313" key="2">
    <source>
        <dbReference type="Proteomes" id="UP001152795"/>
    </source>
</evidence>
<comment type="caution">
    <text evidence="1">The sequence shown here is derived from an EMBL/GenBank/DDBJ whole genome shotgun (WGS) entry which is preliminary data.</text>
</comment>
<proteinExistence type="predicted"/>
<reference evidence="1" key="1">
    <citation type="submission" date="2020-04" db="EMBL/GenBank/DDBJ databases">
        <authorList>
            <person name="Alioto T."/>
            <person name="Alioto T."/>
            <person name="Gomez Garrido J."/>
        </authorList>
    </citation>
    <scope>NUCLEOTIDE SEQUENCE</scope>
    <source>
        <strain evidence="1">A484AB</strain>
    </source>
</reference>
<dbReference type="Proteomes" id="UP001152795">
    <property type="component" value="Unassembled WGS sequence"/>
</dbReference>
<gene>
    <name evidence="1" type="ORF">PACLA_8A013443</name>
</gene>
<dbReference type="EMBL" id="CACRXK020022768">
    <property type="protein sequence ID" value="CAB4037132.1"/>
    <property type="molecule type" value="Genomic_DNA"/>
</dbReference>
<name>A0A6S7LIZ4_PARCT</name>
<keyword evidence="2" id="KW-1185">Reference proteome</keyword>
<dbReference type="AlphaFoldDB" id="A0A6S7LIZ4"/>
<evidence type="ECO:0000313" key="1">
    <source>
        <dbReference type="EMBL" id="CAB4037132.1"/>
    </source>
</evidence>
<organism evidence="1 2">
    <name type="scientific">Paramuricea clavata</name>
    <name type="common">Red gorgonian</name>
    <name type="synonym">Violescent sea-whip</name>
    <dbReference type="NCBI Taxonomy" id="317549"/>
    <lineage>
        <taxon>Eukaryota</taxon>
        <taxon>Metazoa</taxon>
        <taxon>Cnidaria</taxon>
        <taxon>Anthozoa</taxon>
        <taxon>Octocorallia</taxon>
        <taxon>Malacalcyonacea</taxon>
        <taxon>Plexauridae</taxon>
        <taxon>Paramuricea</taxon>
    </lineage>
</organism>